<dbReference type="PANTHER" id="PTHR30043:SF1">
    <property type="entry name" value="ABC TRANSPORT SYSTEM PERMEASE PROTEIN P69"/>
    <property type="match status" value="1"/>
</dbReference>
<dbReference type="GO" id="GO:0005886">
    <property type="term" value="C:plasma membrane"/>
    <property type="evidence" value="ECO:0007669"/>
    <property type="project" value="UniProtKB-SubCell"/>
</dbReference>
<accession>A0ABD5W106</accession>
<keyword evidence="6 9" id="KW-1133">Transmembrane helix</keyword>
<dbReference type="PROSITE" id="PS00867">
    <property type="entry name" value="CPSASE_2"/>
    <property type="match status" value="1"/>
</dbReference>
<protein>
    <submittedName>
        <fullName evidence="11">PhnE/PtxC family ABC transporter permease</fullName>
    </submittedName>
</protein>
<evidence type="ECO:0000313" key="11">
    <source>
        <dbReference type="EMBL" id="MFC7057662.1"/>
    </source>
</evidence>
<keyword evidence="3" id="KW-0813">Transport</keyword>
<dbReference type="Gene3D" id="1.10.3720.10">
    <property type="entry name" value="MetI-like"/>
    <property type="match status" value="1"/>
</dbReference>
<comment type="subcellular location">
    <subcellularLocation>
        <location evidence="2">Cell membrane</location>
        <topology evidence="2">Multi-pass membrane protein</topology>
    </subcellularLocation>
</comment>
<dbReference type="PANTHER" id="PTHR30043">
    <property type="entry name" value="PHOSPHONATES TRANSPORT SYSTEM PERMEASE PROTEIN"/>
    <property type="match status" value="1"/>
</dbReference>
<keyword evidence="5 9" id="KW-0812">Transmembrane</keyword>
<feature type="transmembrane region" description="Helical" evidence="9">
    <location>
        <begin position="311"/>
        <end position="329"/>
    </location>
</feature>
<keyword evidence="12" id="KW-1185">Reference proteome</keyword>
<keyword evidence="7 9" id="KW-0472">Membrane</keyword>
<dbReference type="RefSeq" id="WP_267163440.1">
    <property type="nucleotide sequence ID" value="NZ_CP112972.1"/>
</dbReference>
<dbReference type="EMBL" id="JBHSZI010000001">
    <property type="protein sequence ID" value="MFC7057662.1"/>
    <property type="molecule type" value="Genomic_DNA"/>
</dbReference>
<sequence>MTDDTASSEDGVQTDGGTATPQPETPDDEPLDDDITGALDKIRQARKRRALGWVATLGVIGFLFLQAIFAVRLPDENYQIGFFIDSLGDFFPTTDYFGVIPFIDVGEYIDYILQNNLLFDADKFFELFSDPMAFFFDGLGMFDMFGQAGITLAMGLAGTIIGFPLALTFGTLGSERVTPFPFNFLFRGTMSAIRSIPAIIWLLILIPFAGLGPASATFAIAVDTVGNLGRLFVDELEEIEEGPIEAMDMAGANYPQRVFFGMISQVRTSFIAWTLYILEINVRIAVTLGAFGAGGLGEIVNVERGLFNFDHVMATLICIFFLVISVEIFSQRLRSRLRSDEQKMSIWELITGFPNRMSESLLR</sequence>
<evidence type="ECO:0000256" key="6">
    <source>
        <dbReference type="ARBA" id="ARBA00022989"/>
    </source>
</evidence>
<evidence type="ECO:0000256" key="3">
    <source>
        <dbReference type="ARBA" id="ARBA00022448"/>
    </source>
</evidence>
<evidence type="ECO:0000256" key="7">
    <source>
        <dbReference type="ARBA" id="ARBA00023136"/>
    </source>
</evidence>
<dbReference type="InterPro" id="IPR005479">
    <property type="entry name" value="CPAse_ATP-bd"/>
</dbReference>
<evidence type="ECO:0000256" key="4">
    <source>
        <dbReference type="ARBA" id="ARBA00022475"/>
    </source>
</evidence>
<keyword evidence="4" id="KW-1003">Cell membrane</keyword>
<dbReference type="PROSITE" id="PS50928">
    <property type="entry name" value="ABC_TM1"/>
    <property type="match status" value="1"/>
</dbReference>
<dbReference type="SUPFAM" id="SSF161098">
    <property type="entry name" value="MetI-like"/>
    <property type="match status" value="1"/>
</dbReference>
<feature type="region of interest" description="Disordered" evidence="8">
    <location>
        <begin position="1"/>
        <end position="34"/>
    </location>
</feature>
<feature type="compositionally biased region" description="Polar residues" evidence="8">
    <location>
        <begin position="8"/>
        <end position="17"/>
    </location>
</feature>
<evidence type="ECO:0000313" key="12">
    <source>
        <dbReference type="Proteomes" id="UP001596445"/>
    </source>
</evidence>
<dbReference type="InterPro" id="IPR035906">
    <property type="entry name" value="MetI-like_sf"/>
</dbReference>
<feature type="domain" description="ABC transmembrane type-1" evidence="10">
    <location>
        <begin position="148"/>
        <end position="330"/>
    </location>
</feature>
<feature type="transmembrane region" description="Helical" evidence="9">
    <location>
        <begin position="50"/>
        <end position="69"/>
    </location>
</feature>
<feature type="transmembrane region" description="Helical" evidence="9">
    <location>
        <begin position="149"/>
        <end position="172"/>
    </location>
</feature>
<organism evidence="11 12">
    <name type="scientific">Halovenus salina</name>
    <dbReference type="NCBI Taxonomy" id="1510225"/>
    <lineage>
        <taxon>Archaea</taxon>
        <taxon>Methanobacteriati</taxon>
        <taxon>Methanobacteriota</taxon>
        <taxon>Stenosarchaea group</taxon>
        <taxon>Halobacteria</taxon>
        <taxon>Halobacteriales</taxon>
        <taxon>Haloarculaceae</taxon>
        <taxon>Halovenus</taxon>
    </lineage>
</organism>
<dbReference type="AlphaFoldDB" id="A0ABD5W106"/>
<comment type="cofactor">
    <cofactor evidence="1">
        <name>Mn(2+)</name>
        <dbReference type="ChEBI" id="CHEBI:29035"/>
    </cofactor>
</comment>
<evidence type="ECO:0000259" key="10">
    <source>
        <dbReference type="PROSITE" id="PS50928"/>
    </source>
</evidence>
<dbReference type="GeneID" id="76629561"/>
<comment type="caution">
    <text evidence="11">The sequence shown here is derived from an EMBL/GenBank/DDBJ whole genome shotgun (WGS) entry which is preliminary data.</text>
</comment>
<feature type="compositionally biased region" description="Acidic residues" evidence="8">
    <location>
        <begin position="25"/>
        <end position="34"/>
    </location>
</feature>
<reference evidence="11 12" key="1">
    <citation type="journal article" date="2019" name="Int. J. Syst. Evol. Microbiol.">
        <title>The Global Catalogue of Microorganisms (GCM) 10K type strain sequencing project: providing services to taxonomists for standard genome sequencing and annotation.</title>
        <authorList>
            <consortium name="The Broad Institute Genomics Platform"/>
            <consortium name="The Broad Institute Genome Sequencing Center for Infectious Disease"/>
            <person name="Wu L."/>
            <person name="Ma J."/>
        </authorList>
    </citation>
    <scope>NUCLEOTIDE SEQUENCE [LARGE SCALE GENOMIC DNA]</scope>
    <source>
        <strain evidence="11 12">JCM 30072</strain>
    </source>
</reference>
<dbReference type="CDD" id="cd06261">
    <property type="entry name" value="TM_PBP2"/>
    <property type="match status" value="1"/>
</dbReference>
<proteinExistence type="predicted"/>
<gene>
    <name evidence="11" type="ORF">ACFQQG_05105</name>
</gene>
<evidence type="ECO:0000256" key="2">
    <source>
        <dbReference type="ARBA" id="ARBA00004651"/>
    </source>
</evidence>
<dbReference type="InterPro" id="IPR000515">
    <property type="entry name" value="MetI-like"/>
</dbReference>
<evidence type="ECO:0000256" key="8">
    <source>
        <dbReference type="SAM" id="MobiDB-lite"/>
    </source>
</evidence>
<dbReference type="Proteomes" id="UP001596445">
    <property type="component" value="Unassembled WGS sequence"/>
</dbReference>
<feature type="transmembrane region" description="Helical" evidence="9">
    <location>
        <begin position="192"/>
        <end position="211"/>
    </location>
</feature>
<evidence type="ECO:0000256" key="5">
    <source>
        <dbReference type="ARBA" id="ARBA00022692"/>
    </source>
</evidence>
<evidence type="ECO:0000256" key="1">
    <source>
        <dbReference type="ARBA" id="ARBA00001936"/>
    </source>
</evidence>
<name>A0ABD5W106_9EURY</name>
<evidence type="ECO:0000256" key="9">
    <source>
        <dbReference type="SAM" id="Phobius"/>
    </source>
</evidence>